<dbReference type="InterPro" id="IPR003343">
    <property type="entry name" value="Big_2"/>
</dbReference>
<dbReference type="PANTHER" id="PTHR23019:SF0">
    <property type="entry name" value="NUCLEAR PORE MEMBRANE GLYCOPROTEIN 210"/>
    <property type="match status" value="1"/>
</dbReference>
<proteinExistence type="predicted"/>
<dbReference type="InterPro" id="IPR054604">
    <property type="entry name" value="SbsC_Big-like"/>
</dbReference>
<protein>
    <submittedName>
        <fullName evidence="3">Ig-like domain-containing protein</fullName>
    </submittedName>
</protein>
<dbReference type="Pfam" id="PF02368">
    <property type="entry name" value="Big_2"/>
    <property type="match status" value="1"/>
</dbReference>
<dbReference type="RefSeq" id="WP_262654553.1">
    <property type="nucleotide sequence ID" value="NZ_JAOQKE010000006.1"/>
</dbReference>
<evidence type="ECO:0000313" key="4">
    <source>
        <dbReference type="Proteomes" id="UP001652338"/>
    </source>
</evidence>
<dbReference type="SMART" id="SM00635">
    <property type="entry name" value="BID_2"/>
    <property type="match status" value="2"/>
</dbReference>
<organism evidence="3 4">
    <name type="scientific">Muricoprocola aceti</name>
    <dbReference type="NCBI Taxonomy" id="2981772"/>
    <lineage>
        <taxon>Bacteria</taxon>
        <taxon>Bacillati</taxon>
        <taxon>Bacillota</taxon>
        <taxon>Clostridia</taxon>
        <taxon>Lachnospirales</taxon>
        <taxon>Lachnospiraceae</taxon>
        <taxon>Muricoprocola</taxon>
    </lineage>
</organism>
<dbReference type="Pfam" id="PF22359">
    <property type="entry name" value="Big-like"/>
    <property type="match status" value="1"/>
</dbReference>
<dbReference type="InterPro" id="IPR008964">
    <property type="entry name" value="Invasin/intimin_cell_adhesion"/>
</dbReference>
<evidence type="ECO:0000313" key="3">
    <source>
        <dbReference type="EMBL" id="MCU6725191.1"/>
    </source>
</evidence>
<evidence type="ECO:0000256" key="1">
    <source>
        <dbReference type="SAM" id="SignalP"/>
    </source>
</evidence>
<sequence>MRIRRKSTFMILMVMLICVFVMPVSASAAKMNKKSATMYTGKTLQLKVTGTSKKAAWSSSRKSVVKVNQKGKITAVKKGSAVIRAKIGKKTYQCKVTVKQRATSVSLNKDSYFMVPGKTWTPQVTVQPSNTNDKRIRWSSSNKAVAKVNSKGKITAVANGTAVITAITKDGSKRKASCTVYVLKGGNTSNTTTGSTTESKIESTTGAASQNGESALARKFLALLEKYSRQIQSDAASGTTKWFYSNSGAPAYWSTAIKNAQEKGKSCCNCALLARWGLRDLGVIGKRDFWGEPGGEINFRGDSKTLLQQHCQIIRVYKTPNQLLKEGNLLPGDICTWVEYGHTNVYAGDGLWYDAGRNGNLGGYKSGTFYFKTFGPAATVNMSGTTVGYIIRLIK</sequence>
<dbReference type="PANTHER" id="PTHR23019">
    <property type="entry name" value="NUCLEAR PORE MEMBRANE GLYCOPROTEIN GP210-RELATED"/>
    <property type="match status" value="1"/>
</dbReference>
<reference evidence="3 4" key="1">
    <citation type="journal article" date="2021" name="ISME Commun">
        <title>Automated analysis of genomic sequences facilitates high-throughput and comprehensive description of bacteria.</title>
        <authorList>
            <person name="Hitch T.C.A."/>
        </authorList>
    </citation>
    <scope>NUCLEOTIDE SEQUENCE [LARGE SCALE GENOMIC DNA]</scope>
    <source>
        <strain evidence="3 4">Sanger_29</strain>
    </source>
</reference>
<feature type="chain" id="PRO_5045446675" evidence="1">
    <location>
        <begin position="29"/>
        <end position="395"/>
    </location>
</feature>
<dbReference type="SUPFAM" id="SSF49373">
    <property type="entry name" value="Invasin/intimin cell-adhesion fragments"/>
    <property type="match status" value="2"/>
</dbReference>
<gene>
    <name evidence="3" type="ORF">OCV47_07490</name>
</gene>
<feature type="domain" description="BIG2" evidence="2">
    <location>
        <begin position="25"/>
        <end position="97"/>
    </location>
</feature>
<keyword evidence="4" id="KW-1185">Reference proteome</keyword>
<feature type="signal peptide" evidence="1">
    <location>
        <begin position="1"/>
        <end position="28"/>
    </location>
</feature>
<dbReference type="InterPro" id="IPR045197">
    <property type="entry name" value="NUP210-like"/>
</dbReference>
<dbReference type="Proteomes" id="UP001652338">
    <property type="component" value="Unassembled WGS sequence"/>
</dbReference>
<comment type="caution">
    <text evidence="3">The sequence shown here is derived from an EMBL/GenBank/DDBJ whole genome shotgun (WGS) entry which is preliminary data.</text>
</comment>
<accession>A0ABT2SL32</accession>
<keyword evidence="1" id="KW-0732">Signal</keyword>
<dbReference type="EMBL" id="JAOQKE010000006">
    <property type="protein sequence ID" value="MCU6725191.1"/>
    <property type="molecule type" value="Genomic_DNA"/>
</dbReference>
<dbReference type="Gene3D" id="2.60.40.1080">
    <property type="match status" value="2"/>
</dbReference>
<feature type="domain" description="BIG2" evidence="2">
    <location>
        <begin position="101"/>
        <end position="179"/>
    </location>
</feature>
<name>A0ABT2SL32_9FIRM</name>
<evidence type="ECO:0000259" key="2">
    <source>
        <dbReference type="SMART" id="SM00635"/>
    </source>
</evidence>